<organism evidence="1 2">
    <name type="scientific">Syntrophomonas wolfei</name>
    <dbReference type="NCBI Taxonomy" id="863"/>
    <lineage>
        <taxon>Bacteria</taxon>
        <taxon>Bacillati</taxon>
        <taxon>Bacillota</taxon>
        <taxon>Clostridia</taxon>
        <taxon>Eubacteriales</taxon>
        <taxon>Syntrophomonadaceae</taxon>
        <taxon>Syntrophomonas</taxon>
    </lineage>
</organism>
<reference evidence="1 2" key="1">
    <citation type="journal article" date="2018" name="Nat. Biotechnol.">
        <title>A standardized bacterial taxonomy based on genome phylogeny substantially revises the tree of life.</title>
        <authorList>
            <person name="Parks D.H."/>
            <person name="Chuvochina M."/>
            <person name="Waite D.W."/>
            <person name="Rinke C."/>
            <person name="Skarshewski A."/>
            <person name="Chaumeil P.A."/>
            <person name="Hugenholtz P."/>
        </authorList>
    </citation>
    <scope>NUCLEOTIDE SEQUENCE [LARGE SCALE GENOMIC DNA]</scope>
    <source>
        <strain evidence="1">UBA10948</strain>
    </source>
</reference>
<name>A0A354YVL7_9FIRM</name>
<dbReference type="Proteomes" id="UP000263273">
    <property type="component" value="Unassembled WGS sequence"/>
</dbReference>
<dbReference type="STRING" id="378794.GCA_001570625_01955"/>
<sequence>MIFILLVLFISGLNISNQGINHLTLDNRGPVFACNYEQGSWKLQLLSQNYKVSTELLNYEWQLLRQSAKNQGQQAVQYLNKSWLIFKAVFL</sequence>
<accession>A0A354YVL7</accession>
<proteinExistence type="predicted"/>
<gene>
    <name evidence="1" type="ORF">DDZ44_05695</name>
</gene>
<evidence type="ECO:0000313" key="1">
    <source>
        <dbReference type="EMBL" id="HBK53408.1"/>
    </source>
</evidence>
<dbReference type="EMBL" id="DNZF01000125">
    <property type="protein sequence ID" value="HBK53408.1"/>
    <property type="molecule type" value="Genomic_DNA"/>
</dbReference>
<protein>
    <submittedName>
        <fullName evidence="1">Uncharacterized protein</fullName>
    </submittedName>
</protein>
<comment type="caution">
    <text evidence="1">The sequence shown here is derived from an EMBL/GenBank/DDBJ whole genome shotgun (WGS) entry which is preliminary data.</text>
</comment>
<evidence type="ECO:0000313" key="2">
    <source>
        <dbReference type="Proteomes" id="UP000263273"/>
    </source>
</evidence>
<dbReference type="AlphaFoldDB" id="A0A354YVL7"/>